<feature type="domain" description="TonB-dependent receptor plug" evidence="12">
    <location>
        <begin position="58"/>
        <end position="174"/>
    </location>
</feature>
<evidence type="ECO:0000256" key="3">
    <source>
        <dbReference type="ARBA" id="ARBA00022452"/>
    </source>
</evidence>
<feature type="chain" id="PRO_5011767372" evidence="10">
    <location>
        <begin position="24"/>
        <end position="925"/>
    </location>
</feature>
<evidence type="ECO:0000256" key="8">
    <source>
        <dbReference type="PROSITE-ProRule" id="PRU01360"/>
    </source>
</evidence>
<dbReference type="CDD" id="cd01347">
    <property type="entry name" value="ligand_gated_channel"/>
    <property type="match status" value="1"/>
</dbReference>
<evidence type="ECO:0000256" key="4">
    <source>
        <dbReference type="ARBA" id="ARBA00022692"/>
    </source>
</evidence>
<keyword evidence="10" id="KW-0732">Signal</keyword>
<gene>
    <name evidence="13" type="ORF">SAMN02799615_03179</name>
</gene>
<dbReference type="InterPro" id="IPR039426">
    <property type="entry name" value="TonB-dep_rcpt-like"/>
</dbReference>
<dbReference type="STRING" id="500610.SAMN02799615_03179"/>
<evidence type="ECO:0000256" key="5">
    <source>
        <dbReference type="ARBA" id="ARBA00023077"/>
    </source>
</evidence>
<keyword evidence="4 8" id="KW-0812">Transmembrane</keyword>
<name>A0A1I2HU58_9GAMM</name>
<keyword evidence="5 9" id="KW-0798">TonB box</keyword>
<dbReference type="PANTHER" id="PTHR47234:SF2">
    <property type="entry name" value="TONB-DEPENDENT RECEPTOR"/>
    <property type="match status" value="1"/>
</dbReference>
<reference evidence="14" key="1">
    <citation type="submission" date="2016-10" db="EMBL/GenBank/DDBJ databases">
        <authorList>
            <person name="Varghese N."/>
            <person name="Submissions S."/>
        </authorList>
    </citation>
    <scope>NUCLEOTIDE SEQUENCE [LARGE SCALE GENOMIC DNA]</scope>
    <source>
        <strain evidence="14">UNC178MFTsu3.1</strain>
    </source>
</reference>
<dbReference type="InterPro" id="IPR012910">
    <property type="entry name" value="Plug_dom"/>
</dbReference>
<dbReference type="SUPFAM" id="SSF56935">
    <property type="entry name" value="Porins"/>
    <property type="match status" value="1"/>
</dbReference>
<evidence type="ECO:0000259" key="11">
    <source>
        <dbReference type="Pfam" id="PF00593"/>
    </source>
</evidence>
<dbReference type="Gene3D" id="2.40.170.20">
    <property type="entry name" value="TonB-dependent receptor, beta-barrel domain"/>
    <property type="match status" value="1"/>
</dbReference>
<accession>A0A1I2HU58</accession>
<organism evidence="13 14">
    <name type="scientific">Dyella marensis</name>
    <dbReference type="NCBI Taxonomy" id="500610"/>
    <lineage>
        <taxon>Bacteria</taxon>
        <taxon>Pseudomonadati</taxon>
        <taxon>Pseudomonadota</taxon>
        <taxon>Gammaproteobacteria</taxon>
        <taxon>Lysobacterales</taxon>
        <taxon>Rhodanobacteraceae</taxon>
        <taxon>Dyella</taxon>
    </lineage>
</organism>
<evidence type="ECO:0000256" key="6">
    <source>
        <dbReference type="ARBA" id="ARBA00023136"/>
    </source>
</evidence>
<dbReference type="AlphaFoldDB" id="A0A1I2HU58"/>
<dbReference type="Pfam" id="PF07715">
    <property type="entry name" value="Plug"/>
    <property type="match status" value="1"/>
</dbReference>
<dbReference type="PROSITE" id="PS52016">
    <property type="entry name" value="TONB_DEPENDENT_REC_3"/>
    <property type="match status" value="1"/>
</dbReference>
<evidence type="ECO:0000256" key="1">
    <source>
        <dbReference type="ARBA" id="ARBA00004571"/>
    </source>
</evidence>
<dbReference type="Proteomes" id="UP000199477">
    <property type="component" value="Unassembled WGS sequence"/>
</dbReference>
<evidence type="ECO:0000313" key="14">
    <source>
        <dbReference type="Proteomes" id="UP000199477"/>
    </source>
</evidence>
<dbReference type="Pfam" id="PF00593">
    <property type="entry name" value="TonB_dep_Rec_b-barrel"/>
    <property type="match status" value="1"/>
</dbReference>
<dbReference type="InterPro" id="IPR036942">
    <property type="entry name" value="Beta-barrel_TonB_sf"/>
</dbReference>
<evidence type="ECO:0000256" key="2">
    <source>
        <dbReference type="ARBA" id="ARBA00022448"/>
    </source>
</evidence>
<evidence type="ECO:0000313" key="13">
    <source>
        <dbReference type="EMBL" id="SFF33429.1"/>
    </source>
</evidence>
<evidence type="ECO:0000259" key="12">
    <source>
        <dbReference type="Pfam" id="PF07715"/>
    </source>
</evidence>
<keyword evidence="2 8" id="KW-0813">Transport</keyword>
<proteinExistence type="inferred from homology"/>
<keyword evidence="3 8" id="KW-1134">Transmembrane beta strand</keyword>
<dbReference type="InterPro" id="IPR037066">
    <property type="entry name" value="Plug_dom_sf"/>
</dbReference>
<keyword evidence="6 8" id="KW-0472">Membrane</keyword>
<dbReference type="PANTHER" id="PTHR47234">
    <property type="match status" value="1"/>
</dbReference>
<protein>
    <submittedName>
        <fullName evidence="13">Iron complex outermembrane recepter protein</fullName>
    </submittedName>
</protein>
<sequence>MKRNQLALTLAGLLFAPVGAAFAQDAATPPPPPPPQDQAKQLQTITVTGSAVPRIDVETPSPVTVLTAQQIQRSGMTTVSDVVRSISADNSGSIPNAFANGFAAGSSGVALRGLTVNSTLVLVDGHRAASYPVADDGQRSFVDLNTIPLAAVDRIEVLKDGASSLYGADAIAGVVNIILKPNYKGVEGTVDVGTSQHGGGFTRKATLLAGAGDLEKDGHNGYIAIQYQKDNPIWLRQRGFPFNTQDLRSIGGPDLNIGQPGQRTGSVYGSVTPGSLTRPGDITSGTPNAGALAQPLRPCGSNSIGVTDDTGSYCEQNFQSLYGQVQPAMEQGGIYGRFTMKINDTTRAYISASYFEAKTWVPGLPRQVQSSTPHNTNNIALPPGNPSNPFPNDYALINYAFGDMANGFNYDNHNARIVGGVSGAFGEWNYDVTAVINHDWLDTKQYGFISYAALLDAINNGTYNFANPAANSARVRSALAPGYDKTSTSDLDSLDLAANRSLWDMAGGPLGFAVGAQFRHESIDDPTLNPDFEFQGLGNAHTKGSRNVSAGYVEFNAPLLETLEMDVSGRLDHYSDVGSHFTPKIGIKWKPFDWVALRGTYSKGFRAPSFSENGSSSSQGFINHTPPADFIAAHGGSGNGYVNQYALSLATLANKDIKPEKARNYTLGVLVQPTNWLNVSVDYFNIKKENVIGPADASAALANYYAGLPQAPGVVVIPDTPDPLHPNALPRPAEIDSLYINATSLKTTGIDVDLQAHFDFNHDMHYISQFSGTQIFNWTLTLPDGTKQQFVGTHGPYQLSSGAGTPRRRMSWANTFVWGPATITGTLYHVSGMDNYALDAGTDPSNCLSVIPVSCHIGSFTYMDLTGSYQINDHIAVTASVMNLFDRKAPFDPSNYAGGGANYNPTYAQAGLVGRFYNLGVKLKL</sequence>
<comment type="similarity">
    <text evidence="8 9">Belongs to the TonB-dependent receptor family.</text>
</comment>
<dbReference type="InterPro" id="IPR000531">
    <property type="entry name" value="Beta-barrel_TonB"/>
</dbReference>
<feature type="signal peptide" evidence="10">
    <location>
        <begin position="1"/>
        <end position="23"/>
    </location>
</feature>
<feature type="domain" description="TonB-dependent receptor-like beta-barrel" evidence="11">
    <location>
        <begin position="384"/>
        <end position="884"/>
    </location>
</feature>
<evidence type="ECO:0000256" key="10">
    <source>
        <dbReference type="SAM" id="SignalP"/>
    </source>
</evidence>
<dbReference type="Gene3D" id="2.170.130.10">
    <property type="entry name" value="TonB-dependent receptor, plug domain"/>
    <property type="match status" value="1"/>
</dbReference>
<evidence type="ECO:0000256" key="7">
    <source>
        <dbReference type="ARBA" id="ARBA00023237"/>
    </source>
</evidence>
<keyword evidence="7 8" id="KW-0998">Cell outer membrane</keyword>
<keyword evidence="14" id="KW-1185">Reference proteome</keyword>
<comment type="subcellular location">
    <subcellularLocation>
        <location evidence="1 8">Cell outer membrane</location>
        <topology evidence="1 8">Multi-pass membrane protein</topology>
    </subcellularLocation>
</comment>
<dbReference type="EMBL" id="FONH01000013">
    <property type="protein sequence ID" value="SFF33429.1"/>
    <property type="molecule type" value="Genomic_DNA"/>
</dbReference>
<evidence type="ECO:0000256" key="9">
    <source>
        <dbReference type="RuleBase" id="RU003357"/>
    </source>
</evidence>
<dbReference type="GO" id="GO:0009279">
    <property type="term" value="C:cell outer membrane"/>
    <property type="evidence" value="ECO:0007669"/>
    <property type="project" value="UniProtKB-SubCell"/>
</dbReference>